<feature type="transmembrane region" description="Helical" evidence="9">
    <location>
        <begin position="595"/>
        <end position="617"/>
    </location>
</feature>
<evidence type="ECO:0000256" key="8">
    <source>
        <dbReference type="SAM" id="Coils"/>
    </source>
</evidence>
<evidence type="ECO:0000256" key="3">
    <source>
        <dbReference type="ARBA" id="ARBA00022448"/>
    </source>
</evidence>
<evidence type="ECO:0000256" key="9">
    <source>
        <dbReference type="SAM" id="Phobius"/>
    </source>
</evidence>
<dbReference type="RefSeq" id="WP_308455053.1">
    <property type="nucleotide sequence ID" value="NZ_JAJEQR010000084.1"/>
</dbReference>
<feature type="transmembrane region" description="Helical" evidence="9">
    <location>
        <begin position="501"/>
        <end position="519"/>
    </location>
</feature>
<accession>A0AAE3JGJ5</accession>
<evidence type="ECO:0000256" key="4">
    <source>
        <dbReference type="ARBA" id="ARBA00022692"/>
    </source>
</evidence>
<keyword evidence="3" id="KW-0813">Transport</keyword>
<comment type="caution">
    <text evidence="10">The sequence shown here is derived from an EMBL/GenBank/DDBJ whole genome shotgun (WGS) entry which is preliminary data.</text>
</comment>
<sequence>MIEKMKFLSFTGPKKDIDRFVSKYLSKYEIHLENALAQLGQDQKNVTPYIEANPYREALNKAKEFEGLLGSTDGIEKKEISLSDAMDLVKELDQRLVSLKAREDQLTEKIRHTEKLMQDIKPFRSLPCPMEKMLNFEFIRCRFGRVNRQYYDNFQNYVYEHLETVFVSCSQDEEYVWGVYFVPRPQQDRVNAVFSSMHFERIYLENVYQGTPEAAYQELERQVGEIRQEIRSCHNEMTGVLQSDAIGIVSAAEQLSTASDLFDVRKMAGCVKEHNDQYYILCGWMAAGDADRLMAEIDDDPDVVCVVEDNPDEVSCKPPTKLKNPAAAKPFEMYIRMYGLPGYKEIDPTIFVAITYSFIFGAMFGDVGQGLCLVIGGFLLYRLKKIDLAGILGMAGIFSTIFGFLFGSFFGFEDVIPALWLRPVSAMMQVPMLGRINTVFVVAIGFGMALNLLVMVLHVIEGARSRDPERTFFDANAVAGLVFYGSLFAAMMLLISGHTVPGGALLVVLILLPILVIAFKEPLANLVEKKKEIIPGSKGMFFVEAFFELFDVMLSYFSNTVSFVRIGAFAVSHAAMMEVVLMLAGAEAGGNPNWIVIVIGNAFVCLMEGLIVGIQVLRLEYYELFSRFYQGDGKEFVPFIRRKKKA</sequence>
<evidence type="ECO:0000256" key="1">
    <source>
        <dbReference type="ARBA" id="ARBA00004141"/>
    </source>
</evidence>
<dbReference type="InterPro" id="IPR002490">
    <property type="entry name" value="V-ATPase_116kDa_su"/>
</dbReference>
<feature type="transmembrane region" description="Helical" evidence="9">
    <location>
        <begin position="472"/>
        <end position="495"/>
    </location>
</feature>
<dbReference type="GO" id="GO:0016471">
    <property type="term" value="C:vacuolar proton-transporting V-type ATPase complex"/>
    <property type="evidence" value="ECO:0007669"/>
    <property type="project" value="TreeGrafter"/>
</dbReference>
<evidence type="ECO:0000256" key="7">
    <source>
        <dbReference type="ARBA" id="ARBA00023136"/>
    </source>
</evidence>
<dbReference type="GO" id="GO:0051117">
    <property type="term" value="F:ATPase binding"/>
    <property type="evidence" value="ECO:0007669"/>
    <property type="project" value="TreeGrafter"/>
</dbReference>
<keyword evidence="8" id="KW-0175">Coiled coil</keyword>
<dbReference type="GO" id="GO:0007035">
    <property type="term" value="P:vacuolar acidification"/>
    <property type="evidence" value="ECO:0007669"/>
    <property type="project" value="TreeGrafter"/>
</dbReference>
<dbReference type="Proteomes" id="UP001198182">
    <property type="component" value="Unassembled WGS sequence"/>
</dbReference>
<feature type="transmembrane region" description="Helical" evidence="9">
    <location>
        <begin position="563"/>
        <end position="583"/>
    </location>
</feature>
<feature type="coiled-coil region" evidence="8">
    <location>
        <begin position="75"/>
        <end position="116"/>
    </location>
</feature>
<dbReference type="GO" id="GO:0033179">
    <property type="term" value="C:proton-transporting V-type ATPase, V0 domain"/>
    <property type="evidence" value="ECO:0007669"/>
    <property type="project" value="InterPro"/>
</dbReference>
<dbReference type="EMBL" id="JAJEQR010000084">
    <property type="protein sequence ID" value="MCC2232658.1"/>
    <property type="molecule type" value="Genomic_DNA"/>
</dbReference>
<protein>
    <submittedName>
        <fullName evidence="10">ATPase</fullName>
    </submittedName>
</protein>
<evidence type="ECO:0000313" key="11">
    <source>
        <dbReference type="Proteomes" id="UP001198182"/>
    </source>
</evidence>
<evidence type="ECO:0000256" key="6">
    <source>
        <dbReference type="ARBA" id="ARBA00023065"/>
    </source>
</evidence>
<dbReference type="PANTHER" id="PTHR11629:SF63">
    <property type="entry name" value="V-TYPE PROTON ATPASE SUBUNIT A"/>
    <property type="match status" value="1"/>
</dbReference>
<keyword evidence="6" id="KW-0406">Ion transport</keyword>
<keyword evidence="11" id="KW-1185">Reference proteome</keyword>
<evidence type="ECO:0000256" key="2">
    <source>
        <dbReference type="ARBA" id="ARBA00009904"/>
    </source>
</evidence>
<evidence type="ECO:0000313" key="10">
    <source>
        <dbReference type="EMBL" id="MCC2232658.1"/>
    </source>
</evidence>
<reference evidence="10" key="1">
    <citation type="submission" date="2021-10" db="EMBL/GenBank/DDBJ databases">
        <title>Anaerobic single-cell dispensing facilitates the cultivation of human gut bacteria.</title>
        <authorList>
            <person name="Afrizal A."/>
        </authorList>
    </citation>
    <scope>NUCLEOTIDE SEQUENCE</scope>
    <source>
        <strain evidence="10">CLA-AA-H215</strain>
    </source>
</reference>
<proteinExistence type="inferred from homology"/>
<feature type="transmembrane region" description="Helical" evidence="9">
    <location>
        <begin position="358"/>
        <end position="381"/>
    </location>
</feature>
<keyword evidence="5 9" id="KW-1133">Transmembrane helix</keyword>
<comment type="subcellular location">
    <subcellularLocation>
        <location evidence="1">Membrane</location>
        <topology evidence="1">Multi-pass membrane protein</topology>
    </subcellularLocation>
</comment>
<dbReference type="PANTHER" id="PTHR11629">
    <property type="entry name" value="VACUOLAR PROTON ATPASES"/>
    <property type="match status" value="1"/>
</dbReference>
<dbReference type="GO" id="GO:0046961">
    <property type="term" value="F:proton-transporting ATPase activity, rotational mechanism"/>
    <property type="evidence" value="ECO:0007669"/>
    <property type="project" value="InterPro"/>
</dbReference>
<evidence type="ECO:0000256" key="5">
    <source>
        <dbReference type="ARBA" id="ARBA00022989"/>
    </source>
</evidence>
<keyword evidence="4 9" id="KW-0812">Transmembrane</keyword>
<dbReference type="Pfam" id="PF01496">
    <property type="entry name" value="V_ATPase_I"/>
    <property type="match status" value="1"/>
</dbReference>
<feature type="transmembrane region" description="Helical" evidence="9">
    <location>
        <begin position="432"/>
        <end position="460"/>
    </location>
</feature>
<name>A0AAE3JGJ5_9FIRM</name>
<comment type="similarity">
    <text evidence="2">Belongs to the V-ATPase 116 kDa subunit family.</text>
</comment>
<keyword evidence="7 9" id="KW-0472">Membrane</keyword>
<gene>
    <name evidence="10" type="ORF">LKD81_16955</name>
</gene>
<dbReference type="AlphaFoldDB" id="A0AAE3JGJ5"/>
<organism evidence="10 11">
    <name type="scientific">Hominifimenecus microfluidus</name>
    <dbReference type="NCBI Taxonomy" id="2885348"/>
    <lineage>
        <taxon>Bacteria</taxon>
        <taxon>Bacillati</taxon>
        <taxon>Bacillota</taxon>
        <taxon>Clostridia</taxon>
        <taxon>Lachnospirales</taxon>
        <taxon>Lachnospiraceae</taxon>
        <taxon>Hominifimenecus</taxon>
    </lineage>
</organism>
<feature type="transmembrane region" description="Helical" evidence="9">
    <location>
        <begin position="388"/>
        <end position="412"/>
    </location>
</feature>